<keyword evidence="11" id="KW-1185">Reference proteome</keyword>
<dbReference type="PROSITE" id="PS50928">
    <property type="entry name" value="ABC_TM1"/>
    <property type="match status" value="1"/>
</dbReference>
<feature type="transmembrane region" description="Helical" evidence="8">
    <location>
        <begin position="96"/>
        <end position="119"/>
    </location>
</feature>
<gene>
    <name evidence="10" type="ORF">J5Y09_09930</name>
</gene>
<feature type="transmembrane region" description="Helical" evidence="8">
    <location>
        <begin position="246"/>
        <end position="270"/>
    </location>
</feature>
<dbReference type="Proteomes" id="UP000680815">
    <property type="component" value="Unassembled WGS sequence"/>
</dbReference>
<name>A0ABS4ATY7_9PROT</name>
<keyword evidence="7 8" id="KW-0472">Membrane</keyword>
<dbReference type="PANTHER" id="PTHR42929:SF5">
    <property type="entry name" value="ABC TRANSPORTER PERMEASE PROTEIN"/>
    <property type="match status" value="1"/>
</dbReference>
<keyword evidence="5 8" id="KW-0812">Transmembrane</keyword>
<reference evidence="10 11" key="1">
    <citation type="submission" date="2021-03" db="EMBL/GenBank/DDBJ databases">
        <authorList>
            <person name="So Y."/>
        </authorList>
    </citation>
    <scope>NUCLEOTIDE SEQUENCE [LARGE SCALE GENOMIC DNA]</scope>
    <source>
        <strain evidence="10 11">PWR1</strain>
    </source>
</reference>
<evidence type="ECO:0000256" key="4">
    <source>
        <dbReference type="ARBA" id="ARBA00022475"/>
    </source>
</evidence>
<dbReference type="EMBL" id="JAGIYZ010000008">
    <property type="protein sequence ID" value="MBP0464231.1"/>
    <property type="molecule type" value="Genomic_DNA"/>
</dbReference>
<evidence type="ECO:0000259" key="9">
    <source>
        <dbReference type="PROSITE" id="PS50928"/>
    </source>
</evidence>
<feature type="domain" description="ABC transmembrane type-1" evidence="9">
    <location>
        <begin position="61"/>
        <end position="267"/>
    </location>
</feature>
<dbReference type="SUPFAM" id="SSF161098">
    <property type="entry name" value="MetI-like"/>
    <property type="match status" value="1"/>
</dbReference>
<dbReference type="RefSeq" id="WP_209351606.1">
    <property type="nucleotide sequence ID" value="NZ_JAGIYZ010000008.1"/>
</dbReference>
<feature type="transmembrane region" description="Helical" evidence="8">
    <location>
        <begin position="125"/>
        <end position="143"/>
    </location>
</feature>
<dbReference type="InterPro" id="IPR035906">
    <property type="entry name" value="MetI-like_sf"/>
</dbReference>
<evidence type="ECO:0000313" key="11">
    <source>
        <dbReference type="Proteomes" id="UP000680815"/>
    </source>
</evidence>
<comment type="caution">
    <text evidence="10">The sequence shown here is derived from an EMBL/GenBank/DDBJ whole genome shotgun (WGS) entry which is preliminary data.</text>
</comment>
<evidence type="ECO:0000256" key="3">
    <source>
        <dbReference type="ARBA" id="ARBA00022448"/>
    </source>
</evidence>
<evidence type="ECO:0000256" key="2">
    <source>
        <dbReference type="ARBA" id="ARBA00007069"/>
    </source>
</evidence>
<dbReference type="CDD" id="cd06261">
    <property type="entry name" value="TM_PBP2"/>
    <property type="match status" value="1"/>
</dbReference>
<proteinExistence type="inferred from homology"/>
<keyword evidence="6 8" id="KW-1133">Transmembrane helix</keyword>
<feature type="transmembrane region" description="Helical" evidence="8">
    <location>
        <begin position="150"/>
        <end position="169"/>
    </location>
</feature>
<keyword evidence="4" id="KW-1003">Cell membrane</keyword>
<organism evidence="10 11">
    <name type="scientific">Roseomonas nitratireducens</name>
    <dbReference type="NCBI Taxonomy" id="2820810"/>
    <lineage>
        <taxon>Bacteria</taxon>
        <taxon>Pseudomonadati</taxon>
        <taxon>Pseudomonadota</taxon>
        <taxon>Alphaproteobacteria</taxon>
        <taxon>Acetobacterales</taxon>
        <taxon>Roseomonadaceae</taxon>
        <taxon>Roseomonas</taxon>
    </lineage>
</organism>
<feature type="transmembrane region" description="Helical" evidence="8">
    <location>
        <begin position="67"/>
        <end position="89"/>
    </location>
</feature>
<evidence type="ECO:0000256" key="8">
    <source>
        <dbReference type="SAM" id="Phobius"/>
    </source>
</evidence>
<evidence type="ECO:0000256" key="6">
    <source>
        <dbReference type="ARBA" id="ARBA00022989"/>
    </source>
</evidence>
<evidence type="ECO:0000256" key="5">
    <source>
        <dbReference type="ARBA" id="ARBA00022692"/>
    </source>
</evidence>
<evidence type="ECO:0000313" key="10">
    <source>
        <dbReference type="EMBL" id="MBP0464231.1"/>
    </source>
</evidence>
<comment type="similarity">
    <text evidence="2">Belongs to the binding-protein-dependent transport system permease family. CysTW subfamily.</text>
</comment>
<dbReference type="PANTHER" id="PTHR42929">
    <property type="entry name" value="INNER MEMBRANE ABC TRANSPORTER PERMEASE PROTEIN YDCU-RELATED-RELATED"/>
    <property type="match status" value="1"/>
</dbReference>
<dbReference type="Gene3D" id="1.10.3720.10">
    <property type="entry name" value="MetI-like"/>
    <property type="match status" value="1"/>
</dbReference>
<protein>
    <submittedName>
        <fullName evidence="10">ABC transporter permease</fullName>
    </submittedName>
</protein>
<sequence length="277" mass="29010">MATGNGPWKLALPLALAQVLFFVAPLLLLVATSFATDENLRDWGMRGWRDALADSFHLQSVLNTMRLGALTVLATALLAVPLALVHMAAGPTLRRIILMAAVLPLLTSVVVRTFAWIVILGREGVINATLLGAGIITAPVALLQTEHGLILALTQIEMPLMLLPLLAALARIDPALLDASASLGGSLARTLWKVVLPMAMPGLVAGATLVFASASTAFISQGVIGGGRLNYLPALVWQQAMVVFDWPLAAALAITLMASVLMVAGALSLLGSRVRHA</sequence>
<keyword evidence="3" id="KW-0813">Transport</keyword>
<accession>A0ABS4ATY7</accession>
<evidence type="ECO:0000256" key="1">
    <source>
        <dbReference type="ARBA" id="ARBA00004651"/>
    </source>
</evidence>
<dbReference type="InterPro" id="IPR000515">
    <property type="entry name" value="MetI-like"/>
</dbReference>
<comment type="subcellular location">
    <subcellularLocation>
        <location evidence="1">Cell membrane</location>
        <topology evidence="1">Multi-pass membrane protein</topology>
    </subcellularLocation>
</comment>
<evidence type="ECO:0000256" key="7">
    <source>
        <dbReference type="ARBA" id="ARBA00023136"/>
    </source>
</evidence>